<dbReference type="RefSeq" id="WP_213163305.1">
    <property type="nucleotide sequence ID" value="NZ_CP058214.1"/>
</dbReference>
<dbReference type="EC" id="3.1.11.6" evidence="6"/>
<dbReference type="PANTHER" id="PTHR34137:SF1">
    <property type="entry name" value="EXODEOXYRIBONUCLEASE 7 SMALL SUBUNIT"/>
    <property type="match status" value="1"/>
</dbReference>
<reference evidence="7 8" key="1">
    <citation type="submission" date="2020-06" db="EMBL/GenBank/DDBJ databases">
        <title>Genome sequence of 2 isolates from Red Sea Mangroves.</title>
        <authorList>
            <person name="Sefrji F."/>
            <person name="Michoud G."/>
            <person name="Merlino G."/>
            <person name="Daffonchio D."/>
        </authorList>
    </citation>
    <scope>NUCLEOTIDE SEQUENCE [LARGE SCALE GENOMIC DNA]</scope>
    <source>
        <strain evidence="7 8">R1DC25</strain>
    </source>
</reference>
<comment type="subcellular location">
    <subcellularLocation>
        <location evidence="6">Cytoplasm</location>
    </subcellularLocation>
</comment>
<dbReference type="PANTHER" id="PTHR34137">
    <property type="entry name" value="EXODEOXYRIBONUCLEASE 7 SMALL SUBUNIT"/>
    <property type="match status" value="1"/>
</dbReference>
<keyword evidence="5 6" id="KW-0269">Exonuclease</keyword>
<gene>
    <name evidence="6" type="primary">xseB</name>
    <name evidence="7" type="ORF">HW532_04745</name>
</gene>
<dbReference type="PIRSF" id="PIRSF006488">
    <property type="entry name" value="Exonuc_VII_S"/>
    <property type="match status" value="1"/>
</dbReference>
<keyword evidence="8" id="KW-1185">Reference proteome</keyword>
<dbReference type="GO" id="GO:0005829">
    <property type="term" value="C:cytosol"/>
    <property type="evidence" value="ECO:0007669"/>
    <property type="project" value="TreeGrafter"/>
</dbReference>
<dbReference type="HAMAP" id="MF_00337">
    <property type="entry name" value="Exonuc_7_S"/>
    <property type="match status" value="1"/>
</dbReference>
<dbReference type="NCBIfam" id="TIGR01280">
    <property type="entry name" value="xseB"/>
    <property type="match status" value="1"/>
</dbReference>
<dbReference type="InterPro" id="IPR037004">
    <property type="entry name" value="Exonuc_VII_ssu_sf"/>
</dbReference>
<evidence type="ECO:0000256" key="3">
    <source>
        <dbReference type="ARBA" id="ARBA00022722"/>
    </source>
</evidence>
<comment type="catalytic activity">
    <reaction evidence="6">
        <text>Exonucleolytic cleavage in either 5'- to 3'- or 3'- to 5'-direction to yield nucleoside 5'-phosphates.</text>
        <dbReference type="EC" id="3.1.11.6"/>
    </reaction>
</comment>
<accession>A0A7S8HAY7</accession>
<keyword evidence="2 6" id="KW-0963">Cytoplasm</keyword>
<dbReference type="GO" id="GO:0006308">
    <property type="term" value="P:DNA catabolic process"/>
    <property type="evidence" value="ECO:0007669"/>
    <property type="project" value="UniProtKB-UniRule"/>
</dbReference>
<dbReference type="GO" id="GO:0008855">
    <property type="term" value="F:exodeoxyribonuclease VII activity"/>
    <property type="evidence" value="ECO:0007669"/>
    <property type="project" value="UniProtKB-UniRule"/>
</dbReference>
<protein>
    <recommendedName>
        <fullName evidence="6">Exodeoxyribonuclease 7 small subunit</fullName>
        <ecNumber evidence="6">3.1.11.6</ecNumber>
    </recommendedName>
    <alternativeName>
        <fullName evidence="6">Exodeoxyribonuclease VII small subunit</fullName>
        <shortName evidence="6">Exonuclease VII small subunit</shortName>
    </alternativeName>
</protein>
<dbReference type="KEGG" id="kmn:HW532_04745"/>
<dbReference type="Proteomes" id="UP000593594">
    <property type="component" value="Chromosome"/>
</dbReference>
<evidence type="ECO:0000313" key="8">
    <source>
        <dbReference type="Proteomes" id="UP000593594"/>
    </source>
</evidence>
<keyword evidence="3 6" id="KW-0540">Nuclease</keyword>
<comment type="similarity">
    <text evidence="1 6">Belongs to the XseB family.</text>
</comment>
<evidence type="ECO:0000256" key="5">
    <source>
        <dbReference type="ARBA" id="ARBA00022839"/>
    </source>
</evidence>
<evidence type="ECO:0000313" key="7">
    <source>
        <dbReference type="EMBL" id="QPC42075.1"/>
    </source>
</evidence>
<evidence type="ECO:0000256" key="1">
    <source>
        <dbReference type="ARBA" id="ARBA00009998"/>
    </source>
</evidence>
<dbReference type="Gene3D" id="1.10.287.1040">
    <property type="entry name" value="Exonuclease VII, small subunit"/>
    <property type="match status" value="1"/>
</dbReference>
<dbReference type="InterPro" id="IPR003761">
    <property type="entry name" value="Exonuc_VII_S"/>
</dbReference>
<comment type="function">
    <text evidence="6">Bidirectionally degrades single-stranded DNA into large acid-insoluble oligonucleotides, which are then degraded further into small acid-soluble oligonucleotides.</text>
</comment>
<proteinExistence type="inferred from homology"/>
<evidence type="ECO:0000256" key="6">
    <source>
        <dbReference type="HAMAP-Rule" id="MF_00337"/>
    </source>
</evidence>
<sequence>MADKDDTAAHGDIAEMNFETALQELEGIVEKLESGKVDLEESIRIYERGERLKGHCEKLLRQAEARIEKITLKPDGTPNGTEPLDVE</sequence>
<dbReference type="Pfam" id="PF02609">
    <property type="entry name" value="Exonuc_VII_S"/>
    <property type="match status" value="1"/>
</dbReference>
<evidence type="ECO:0000256" key="4">
    <source>
        <dbReference type="ARBA" id="ARBA00022801"/>
    </source>
</evidence>
<dbReference type="GO" id="GO:0009318">
    <property type="term" value="C:exodeoxyribonuclease VII complex"/>
    <property type="evidence" value="ECO:0007669"/>
    <property type="project" value="UniProtKB-UniRule"/>
</dbReference>
<name>A0A7S8HAY7_9HYPH</name>
<dbReference type="NCBIfam" id="NF002139">
    <property type="entry name" value="PRK00977.1-3"/>
    <property type="match status" value="1"/>
</dbReference>
<dbReference type="EMBL" id="CP058214">
    <property type="protein sequence ID" value="QPC42075.1"/>
    <property type="molecule type" value="Genomic_DNA"/>
</dbReference>
<dbReference type="AlphaFoldDB" id="A0A7S8HAY7"/>
<dbReference type="SUPFAM" id="SSF116842">
    <property type="entry name" value="XseB-like"/>
    <property type="match status" value="1"/>
</dbReference>
<comment type="subunit">
    <text evidence="6">Heterooligomer composed of large and small subunits.</text>
</comment>
<organism evidence="7 8">
    <name type="scientific">Kaustia mangrovi</name>
    <dbReference type="NCBI Taxonomy" id="2593653"/>
    <lineage>
        <taxon>Bacteria</taxon>
        <taxon>Pseudomonadati</taxon>
        <taxon>Pseudomonadota</taxon>
        <taxon>Alphaproteobacteria</taxon>
        <taxon>Hyphomicrobiales</taxon>
        <taxon>Parvibaculaceae</taxon>
        <taxon>Kaustia</taxon>
    </lineage>
</organism>
<keyword evidence="4 6" id="KW-0378">Hydrolase</keyword>
<evidence type="ECO:0000256" key="2">
    <source>
        <dbReference type="ARBA" id="ARBA00022490"/>
    </source>
</evidence>